<name>A0ABW3FDN6_9HYPH</name>
<comment type="caution">
    <text evidence="1">The sequence shown here is derived from an EMBL/GenBank/DDBJ whole genome shotgun (WGS) entry which is preliminary data.</text>
</comment>
<keyword evidence="2" id="KW-1185">Reference proteome</keyword>
<protein>
    <submittedName>
        <fullName evidence="1">Acg family FMN-binding oxidoreductase</fullName>
    </submittedName>
</protein>
<proteinExistence type="predicted"/>
<dbReference type="SUPFAM" id="SSF55469">
    <property type="entry name" value="FMN-dependent nitroreductase-like"/>
    <property type="match status" value="1"/>
</dbReference>
<gene>
    <name evidence="1" type="ORF">ACFQ14_00710</name>
</gene>
<dbReference type="RefSeq" id="WP_377210776.1">
    <property type="nucleotide sequence ID" value="NZ_JBHTJV010000002.1"/>
</dbReference>
<dbReference type="Gene3D" id="3.40.109.10">
    <property type="entry name" value="NADH Oxidase"/>
    <property type="match status" value="1"/>
</dbReference>
<organism evidence="1 2">
    <name type="scientific">Pseudahrensia aquimaris</name>
    <dbReference type="NCBI Taxonomy" id="744461"/>
    <lineage>
        <taxon>Bacteria</taxon>
        <taxon>Pseudomonadati</taxon>
        <taxon>Pseudomonadota</taxon>
        <taxon>Alphaproteobacteria</taxon>
        <taxon>Hyphomicrobiales</taxon>
        <taxon>Ahrensiaceae</taxon>
        <taxon>Pseudahrensia</taxon>
    </lineage>
</organism>
<evidence type="ECO:0000313" key="1">
    <source>
        <dbReference type="EMBL" id="MFD0914921.1"/>
    </source>
</evidence>
<dbReference type="Proteomes" id="UP001597101">
    <property type="component" value="Unassembled WGS sequence"/>
</dbReference>
<dbReference type="NCBIfam" id="NF047509">
    <property type="entry name" value="Rv3131_FMN_oxido"/>
    <property type="match status" value="1"/>
</dbReference>
<evidence type="ECO:0000313" key="2">
    <source>
        <dbReference type="Proteomes" id="UP001597101"/>
    </source>
</evidence>
<dbReference type="EMBL" id="JBHTJV010000002">
    <property type="protein sequence ID" value="MFD0914921.1"/>
    <property type="molecule type" value="Genomic_DNA"/>
</dbReference>
<sequence length="381" mass="41291">MNRRKFLALVGGGTILAAGGTVGAVALRVPTKALEPWAQAGSLYSEPRKRALSFAILAPNPHNRQPWLVDLSQADTVVLTVDKNKMLPHTDPLNRQITIGLGCFLEVMTMAAAEQGFRVDLDLFPEGESAEVLDGRPVAVARFTKDDTVARDPLFAHVLDRRSLKEPYDMTRPVPNEAAQRIVAAAKWGTSSIASVEPESIKRIRRITHDALVIETETPRAFKESVDLFRIGKAEVEANPDGIDFSGPMFEVLHSAGLMTREAALDASSQAFQAGFEAVLANADTAMGHVWSVTRGNTRLDQIAAGRDWVRLNLTATAEGVATQPLSQALQEYPEMADLYAQTHKLLAPQGGTVQMLARLGYAASVPPSPRWPLEAKITGV</sequence>
<dbReference type="InterPro" id="IPR000415">
    <property type="entry name" value="Nitroreductase-like"/>
</dbReference>
<accession>A0ABW3FDN6</accession>
<reference evidence="2" key="1">
    <citation type="journal article" date="2019" name="Int. J. Syst. Evol. Microbiol.">
        <title>The Global Catalogue of Microorganisms (GCM) 10K type strain sequencing project: providing services to taxonomists for standard genome sequencing and annotation.</title>
        <authorList>
            <consortium name="The Broad Institute Genomics Platform"/>
            <consortium name="The Broad Institute Genome Sequencing Center for Infectious Disease"/>
            <person name="Wu L."/>
            <person name="Ma J."/>
        </authorList>
    </citation>
    <scope>NUCLEOTIDE SEQUENCE [LARGE SCALE GENOMIC DNA]</scope>
    <source>
        <strain evidence="2">CCUG 60023</strain>
    </source>
</reference>